<dbReference type="EMBL" id="BGPR01030579">
    <property type="protein sequence ID" value="GBO03186.1"/>
    <property type="molecule type" value="Genomic_DNA"/>
</dbReference>
<sequence>MDYPVVLLRDPSTLPQETQAQTVLWETLDGSVGQRDGAGTAMGLPGNFAQNSVVGDTRRFAGQRWSRKYMWITPVVLEGSPSTLASGKLQDQNSVVGDTRRFAGQRWSRNSYGITR</sequence>
<dbReference type="AlphaFoldDB" id="A0A4Y2TVD1"/>
<accession>A0A4Y2TVD1</accession>
<gene>
    <name evidence="1" type="ORF">AVEN_255010_1</name>
</gene>
<comment type="caution">
    <text evidence="1">The sequence shown here is derived from an EMBL/GenBank/DDBJ whole genome shotgun (WGS) entry which is preliminary data.</text>
</comment>
<organism evidence="1 2">
    <name type="scientific">Araneus ventricosus</name>
    <name type="common">Orbweaver spider</name>
    <name type="synonym">Epeira ventricosa</name>
    <dbReference type="NCBI Taxonomy" id="182803"/>
    <lineage>
        <taxon>Eukaryota</taxon>
        <taxon>Metazoa</taxon>
        <taxon>Ecdysozoa</taxon>
        <taxon>Arthropoda</taxon>
        <taxon>Chelicerata</taxon>
        <taxon>Arachnida</taxon>
        <taxon>Araneae</taxon>
        <taxon>Araneomorphae</taxon>
        <taxon>Entelegynae</taxon>
        <taxon>Araneoidea</taxon>
        <taxon>Araneidae</taxon>
        <taxon>Araneus</taxon>
    </lineage>
</organism>
<name>A0A4Y2TVD1_ARAVE</name>
<evidence type="ECO:0000313" key="2">
    <source>
        <dbReference type="Proteomes" id="UP000499080"/>
    </source>
</evidence>
<evidence type="ECO:0000313" key="1">
    <source>
        <dbReference type="EMBL" id="GBO03186.1"/>
    </source>
</evidence>
<protein>
    <submittedName>
        <fullName evidence="1">Uncharacterized protein</fullName>
    </submittedName>
</protein>
<dbReference type="Proteomes" id="UP000499080">
    <property type="component" value="Unassembled WGS sequence"/>
</dbReference>
<reference evidence="1 2" key="1">
    <citation type="journal article" date="2019" name="Sci. Rep.">
        <title>Orb-weaving spider Araneus ventricosus genome elucidates the spidroin gene catalogue.</title>
        <authorList>
            <person name="Kono N."/>
            <person name="Nakamura H."/>
            <person name="Ohtoshi R."/>
            <person name="Moran D.A.P."/>
            <person name="Shinohara A."/>
            <person name="Yoshida Y."/>
            <person name="Fujiwara M."/>
            <person name="Mori M."/>
            <person name="Tomita M."/>
            <person name="Arakawa K."/>
        </authorList>
    </citation>
    <scope>NUCLEOTIDE SEQUENCE [LARGE SCALE GENOMIC DNA]</scope>
</reference>
<proteinExistence type="predicted"/>
<keyword evidence="2" id="KW-1185">Reference proteome</keyword>